<evidence type="ECO:0000313" key="2">
    <source>
        <dbReference type="EMBL" id="NLW33951.1"/>
    </source>
</evidence>
<accession>A0A351U139</accession>
<evidence type="ECO:0000313" key="3">
    <source>
        <dbReference type="Proteomes" id="UP000777265"/>
    </source>
</evidence>
<dbReference type="Pfam" id="PF09413">
    <property type="entry name" value="DUF2007"/>
    <property type="match status" value="1"/>
</dbReference>
<dbReference type="InterPro" id="IPR018551">
    <property type="entry name" value="DUF2007"/>
</dbReference>
<gene>
    <name evidence="2" type="ORF">GXY80_00515</name>
</gene>
<evidence type="ECO:0000259" key="1">
    <source>
        <dbReference type="Pfam" id="PF09413"/>
    </source>
</evidence>
<sequence length="83" mass="9866">MNKDRWVKTHTIENIFEMDMIKDVLEKEGIEYRIKEYKDTAYDGLFVLQKGYAGLFVQEKDKELAQSIVTRLRSLPYVVFSKD</sequence>
<organism evidence="2 3">
    <name type="scientific">Syntrophorhabdus aromaticivorans</name>
    <dbReference type="NCBI Taxonomy" id="328301"/>
    <lineage>
        <taxon>Bacteria</taxon>
        <taxon>Pseudomonadati</taxon>
        <taxon>Thermodesulfobacteriota</taxon>
        <taxon>Syntrophorhabdia</taxon>
        <taxon>Syntrophorhabdales</taxon>
        <taxon>Syntrophorhabdaceae</taxon>
        <taxon>Syntrophorhabdus</taxon>
    </lineage>
</organism>
<reference evidence="2" key="1">
    <citation type="journal article" date="2020" name="Biotechnol. Biofuels">
        <title>New insights from the biogas microbiome by comprehensive genome-resolved metagenomics of nearly 1600 species originating from multiple anaerobic digesters.</title>
        <authorList>
            <person name="Campanaro S."/>
            <person name="Treu L."/>
            <person name="Rodriguez-R L.M."/>
            <person name="Kovalovszki A."/>
            <person name="Ziels R.M."/>
            <person name="Maus I."/>
            <person name="Zhu X."/>
            <person name="Kougias P.G."/>
            <person name="Basile A."/>
            <person name="Luo G."/>
            <person name="Schluter A."/>
            <person name="Konstantinidis K.T."/>
            <person name="Angelidaki I."/>
        </authorList>
    </citation>
    <scope>NUCLEOTIDE SEQUENCE</scope>
    <source>
        <strain evidence="2">AS06rmzACSIP_7</strain>
    </source>
</reference>
<proteinExistence type="predicted"/>
<feature type="domain" description="DUF2007" evidence="1">
    <location>
        <begin position="7"/>
        <end position="72"/>
    </location>
</feature>
<name>A0A351U139_9BACT</name>
<dbReference type="STRING" id="909663.GCA_000512235_01678"/>
<dbReference type="EMBL" id="JAAYEE010000010">
    <property type="protein sequence ID" value="NLW33951.1"/>
    <property type="molecule type" value="Genomic_DNA"/>
</dbReference>
<dbReference type="AlphaFoldDB" id="A0A351U139"/>
<reference evidence="2" key="2">
    <citation type="submission" date="2020-01" db="EMBL/GenBank/DDBJ databases">
        <authorList>
            <person name="Campanaro S."/>
        </authorList>
    </citation>
    <scope>NUCLEOTIDE SEQUENCE</scope>
    <source>
        <strain evidence="2">AS06rmzACSIP_7</strain>
    </source>
</reference>
<protein>
    <submittedName>
        <fullName evidence="2">DUF2007 domain-containing protein</fullName>
    </submittedName>
</protein>
<comment type="caution">
    <text evidence="2">The sequence shown here is derived from an EMBL/GenBank/DDBJ whole genome shotgun (WGS) entry which is preliminary data.</text>
</comment>
<dbReference type="Proteomes" id="UP000777265">
    <property type="component" value="Unassembled WGS sequence"/>
</dbReference>